<evidence type="ECO:0000313" key="1">
    <source>
        <dbReference type="EMBL" id="JAC55552.1"/>
    </source>
</evidence>
<proteinExistence type="predicted"/>
<accession>A0A034WMH9</accession>
<protein>
    <submittedName>
        <fullName evidence="1">Uncharacterized protein</fullName>
    </submittedName>
</protein>
<dbReference type="EMBL" id="GAKP01003400">
    <property type="protein sequence ID" value="JAC55552.1"/>
    <property type="molecule type" value="Transcribed_RNA"/>
</dbReference>
<name>A0A034WMH9_BACDO</name>
<dbReference type="AlphaFoldDB" id="A0A034WMH9"/>
<sequence length="161" mass="18340">MDGCIIDGKRYNADEVANMLCDDFEDKVDIPKNENLSFDDEESADALDELIDETRNPQRVRNQAEIDYELLDEDSINDSFLKEMNEDDVNVSVLQTSSITAPDEYVSVDLSIVRQELPSPPKKRRLVLSTPVPLESSCSEEAIRKECCIFCLRVVDSRKIF</sequence>
<organism evidence="1">
    <name type="scientific">Bactrocera dorsalis</name>
    <name type="common">Oriental fruit fly</name>
    <name type="synonym">Dacus dorsalis</name>
    <dbReference type="NCBI Taxonomy" id="27457"/>
    <lineage>
        <taxon>Eukaryota</taxon>
        <taxon>Metazoa</taxon>
        <taxon>Ecdysozoa</taxon>
        <taxon>Arthropoda</taxon>
        <taxon>Hexapoda</taxon>
        <taxon>Insecta</taxon>
        <taxon>Pterygota</taxon>
        <taxon>Neoptera</taxon>
        <taxon>Endopterygota</taxon>
        <taxon>Diptera</taxon>
        <taxon>Brachycera</taxon>
        <taxon>Muscomorpha</taxon>
        <taxon>Tephritoidea</taxon>
        <taxon>Tephritidae</taxon>
        <taxon>Bactrocera</taxon>
        <taxon>Bactrocera</taxon>
    </lineage>
</organism>
<reference evidence="1" key="1">
    <citation type="journal article" date="2014" name="BMC Genomics">
        <title>Characterizing the developmental transcriptome of the oriental fruit fly, Bactrocera dorsalis (Diptera: Tephritidae) through comparative genomic analysis with Drosophila melanogaster utilizing modENCODE datasets.</title>
        <authorList>
            <person name="Geib S.M."/>
            <person name="Calla B."/>
            <person name="Hall B."/>
            <person name="Hou S."/>
            <person name="Manoukis N.C."/>
        </authorList>
    </citation>
    <scope>NUCLEOTIDE SEQUENCE</scope>
    <source>
        <strain evidence="1">Punador</strain>
    </source>
</reference>